<gene>
    <name evidence="1" type="ORF">RFH51_14215</name>
</gene>
<dbReference type="EMBL" id="JAVIDA010000023">
    <property type="protein sequence ID" value="MDQ9072612.1"/>
    <property type="molecule type" value="Genomic_DNA"/>
</dbReference>
<protein>
    <recommendedName>
        <fullName evidence="3">DUF600 family protein</fullName>
    </recommendedName>
</protein>
<dbReference type="Gene3D" id="3.30.500.20">
    <property type="entry name" value="BH3703-like domains"/>
    <property type="match status" value="1"/>
</dbReference>
<evidence type="ECO:0008006" key="3">
    <source>
        <dbReference type="Google" id="ProtNLM"/>
    </source>
</evidence>
<dbReference type="RefSeq" id="WP_308956914.1">
    <property type="nucleotide sequence ID" value="NZ_JAVICY010000025.1"/>
</dbReference>
<accession>A0AAW8JMI2</accession>
<dbReference type="Proteomes" id="UP001243195">
    <property type="component" value="Unassembled WGS sequence"/>
</dbReference>
<sequence>MSFLKKSELVNVVVNEIIYVAPEDWATIVYYAERLRDEVIGIRNMNVSKCWLGKGMIPYDNSKGPPLKVSVELFDAVDELFEYSEKSGDAWSGLLLKIDDTGKYINKFYYEGTPLLDGDDNELNRRMDEFTE</sequence>
<name>A0AAW8JMI2_9GAMM</name>
<organism evidence="1 2">
    <name type="scientific">Acinetobacter gerneri</name>
    <dbReference type="NCBI Taxonomy" id="202952"/>
    <lineage>
        <taxon>Bacteria</taxon>
        <taxon>Pseudomonadati</taxon>
        <taxon>Pseudomonadota</taxon>
        <taxon>Gammaproteobacteria</taxon>
        <taxon>Moraxellales</taxon>
        <taxon>Moraxellaceae</taxon>
        <taxon>Acinetobacter</taxon>
    </lineage>
</organism>
<proteinExistence type="predicted"/>
<dbReference type="SUPFAM" id="SSF160424">
    <property type="entry name" value="BH3703-like"/>
    <property type="match status" value="1"/>
</dbReference>
<comment type="caution">
    <text evidence="1">The sequence shown here is derived from an EMBL/GenBank/DDBJ whole genome shotgun (WGS) entry which is preliminary data.</text>
</comment>
<evidence type="ECO:0000313" key="1">
    <source>
        <dbReference type="EMBL" id="MDQ9072612.1"/>
    </source>
</evidence>
<dbReference type="AlphaFoldDB" id="A0AAW8JMI2"/>
<reference evidence="1" key="1">
    <citation type="submission" date="2023-08" db="EMBL/GenBank/DDBJ databases">
        <title>Emergence of clinically-relevant ST2 carbapenem-resistant Acinetobacter baumannii strains in hospital sewages in Zhejiang, East of China.</title>
        <authorList>
            <person name="Kaichao C."/>
            <person name="Zhang R."/>
        </authorList>
    </citation>
    <scope>NUCLEOTIDE SEQUENCE</scope>
    <source>
        <strain evidence="1">M-SY-60</strain>
    </source>
</reference>
<evidence type="ECO:0000313" key="2">
    <source>
        <dbReference type="Proteomes" id="UP001243195"/>
    </source>
</evidence>
<dbReference type="InterPro" id="IPR036170">
    <property type="entry name" value="YezG-like_sf"/>
</dbReference>